<dbReference type="GO" id="GO:0005737">
    <property type="term" value="C:cytoplasm"/>
    <property type="evidence" value="ECO:0007669"/>
    <property type="project" value="UniProtKB-SubCell"/>
</dbReference>
<keyword evidence="3 6" id="KW-0489">Methyltransferase</keyword>
<evidence type="ECO:0000313" key="9">
    <source>
        <dbReference type="Proteomes" id="UP000176420"/>
    </source>
</evidence>
<feature type="domain" description="Tetrapyrrole methylase" evidence="7">
    <location>
        <begin position="3"/>
        <end position="202"/>
    </location>
</feature>
<dbReference type="GO" id="GO:0070677">
    <property type="term" value="F:rRNA (cytosine-2'-O-)-methyltransferase activity"/>
    <property type="evidence" value="ECO:0007669"/>
    <property type="project" value="UniProtKB-UniRule"/>
</dbReference>
<keyword evidence="2 6" id="KW-0698">rRNA processing</keyword>
<dbReference type="Gene3D" id="3.30.950.10">
    <property type="entry name" value="Methyltransferase, Cobalt-precorrin-4 Transmethylase, Domain 2"/>
    <property type="match status" value="1"/>
</dbReference>
<dbReference type="Gene3D" id="3.40.1010.10">
    <property type="entry name" value="Cobalt-precorrin-4 Transmethylase, Domain 1"/>
    <property type="match status" value="1"/>
</dbReference>
<comment type="function">
    <text evidence="6">Catalyzes the 2'-O-methylation of the ribose of cytidine 1402 (C1402) in 16S rRNA.</text>
</comment>
<dbReference type="CDD" id="cd11648">
    <property type="entry name" value="RsmI"/>
    <property type="match status" value="1"/>
</dbReference>
<evidence type="ECO:0000313" key="8">
    <source>
        <dbReference type="EMBL" id="OGY86944.1"/>
    </source>
</evidence>
<organism evidence="8 9">
    <name type="scientific">Candidatus Kerfeldbacteria bacterium RIFOXYB2_FULL_38_14</name>
    <dbReference type="NCBI Taxonomy" id="1798547"/>
    <lineage>
        <taxon>Bacteria</taxon>
        <taxon>Candidatus Kerfeldiibacteriota</taxon>
    </lineage>
</organism>
<evidence type="ECO:0000256" key="1">
    <source>
        <dbReference type="ARBA" id="ARBA00022490"/>
    </source>
</evidence>
<proteinExistence type="inferred from homology"/>
<evidence type="ECO:0000256" key="5">
    <source>
        <dbReference type="ARBA" id="ARBA00022691"/>
    </source>
</evidence>
<dbReference type="PIRSF" id="PIRSF005917">
    <property type="entry name" value="MTase_YraL"/>
    <property type="match status" value="1"/>
</dbReference>
<evidence type="ECO:0000256" key="6">
    <source>
        <dbReference type="HAMAP-Rule" id="MF_01877"/>
    </source>
</evidence>
<comment type="similarity">
    <text evidence="6">Belongs to the methyltransferase superfamily. RsmI family.</text>
</comment>
<keyword evidence="1 6" id="KW-0963">Cytoplasm</keyword>
<dbReference type="Pfam" id="PF00590">
    <property type="entry name" value="TP_methylase"/>
    <property type="match status" value="1"/>
</dbReference>
<dbReference type="PANTHER" id="PTHR46111">
    <property type="entry name" value="RIBOSOMAL RNA SMALL SUBUNIT METHYLTRANSFERASE I"/>
    <property type="match status" value="1"/>
</dbReference>
<dbReference type="NCBIfam" id="TIGR00096">
    <property type="entry name" value="16S rRNA (cytidine(1402)-2'-O)-methyltransferase"/>
    <property type="match status" value="1"/>
</dbReference>
<dbReference type="EC" id="2.1.1.198" evidence="6"/>
<accession>A0A1G2BCR2</accession>
<evidence type="ECO:0000259" key="7">
    <source>
        <dbReference type="Pfam" id="PF00590"/>
    </source>
</evidence>
<dbReference type="Proteomes" id="UP000176420">
    <property type="component" value="Unassembled WGS sequence"/>
</dbReference>
<evidence type="ECO:0000256" key="4">
    <source>
        <dbReference type="ARBA" id="ARBA00022679"/>
    </source>
</evidence>
<dbReference type="InterPro" id="IPR014776">
    <property type="entry name" value="4pyrrole_Mease_sub2"/>
</dbReference>
<dbReference type="AlphaFoldDB" id="A0A1G2BCR2"/>
<evidence type="ECO:0000256" key="2">
    <source>
        <dbReference type="ARBA" id="ARBA00022552"/>
    </source>
</evidence>
<gene>
    <name evidence="6" type="primary">rsmI</name>
    <name evidence="8" type="ORF">A2319_00170</name>
</gene>
<dbReference type="SUPFAM" id="SSF53790">
    <property type="entry name" value="Tetrapyrrole methylase"/>
    <property type="match status" value="1"/>
</dbReference>
<reference evidence="8 9" key="1">
    <citation type="journal article" date="2016" name="Nat. Commun.">
        <title>Thousands of microbial genomes shed light on interconnected biogeochemical processes in an aquifer system.</title>
        <authorList>
            <person name="Anantharaman K."/>
            <person name="Brown C.T."/>
            <person name="Hug L.A."/>
            <person name="Sharon I."/>
            <person name="Castelle C.J."/>
            <person name="Probst A.J."/>
            <person name="Thomas B.C."/>
            <person name="Singh A."/>
            <person name="Wilkins M.J."/>
            <person name="Karaoz U."/>
            <person name="Brodie E.L."/>
            <person name="Williams K.H."/>
            <person name="Hubbard S.S."/>
            <person name="Banfield J.F."/>
        </authorList>
    </citation>
    <scope>NUCLEOTIDE SEQUENCE [LARGE SCALE GENOMIC DNA]</scope>
</reference>
<dbReference type="EMBL" id="MHKI01000014">
    <property type="protein sequence ID" value="OGY86944.1"/>
    <property type="molecule type" value="Genomic_DNA"/>
</dbReference>
<evidence type="ECO:0000256" key="3">
    <source>
        <dbReference type="ARBA" id="ARBA00022603"/>
    </source>
</evidence>
<comment type="caution">
    <text evidence="8">The sequence shown here is derived from an EMBL/GenBank/DDBJ whole genome shotgun (WGS) entry which is preliminary data.</text>
</comment>
<dbReference type="InterPro" id="IPR035996">
    <property type="entry name" value="4pyrrol_Methylase_sf"/>
</dbReference>
<protein>
    <recommendedName>
        <fullName evidence="6">Ribosomal RNA small subunit methyltransferase I</fullName>
        <ecNumber evidence="6">2.1.1.198</ecNumber>
    </recommendedName>
    <alternativeName>
        <fullName evidence="6">16S rRNA 2'-O-ribose C1402 methyltransferase</fullName>
    </alternativeName>
    <alternativeName>
        <fullName evidence="6">rRNA (cytidine-2'-O-)-methyltransferase RsmI</fullName>
    </alternativeName>
</protein>
<sequence>MGKLYTVATPIGNLGDVTYRAIAILKEVDLIACEDTREARKLLDYYQVTTPLLSYHAQSGFHKEEKILQLLQTGKSVALISDRGTPTISDPGASLVRKALAKSLTVIPIPGASALITALQASGADTAAFSFLGFIPHKKGRQTFLKNALDRKETVVFYESCHRVEKCLQQLLEHGAEKRQIIIARELTKQFEEFMRGTAAEVLQKLQQKPIRGEFVVILERV</sequence>
<keyword evidence="4 6" id="KW-0808">Transferase</keyword>
<dbReference type="FunFam" id="3.30.950.10:FF:000002">
    <property type="entry name" value="Ribosomal RNA small subunit methyltransferase I"/>
    <property type="match status" value="1"/>
</dbReference>
<dbReference type="InterPro" id="IPR000878">
    <property type="entry name" value="4pyrrol_Mease"/>
</dbReference>
<dbReference type="InterPro" id="IPR008189">
    <property type="entry name" value="rRNA_ssu_MeTfrase_I"/>
</dbReference>
<dbReference type="InterPro" id="IPR014777">
    <property type="entry name" value="4pyrrole_Mease_sub1"/>
</dbReference>
<name>A0A1G2BCR2_9BACT</name>
<comment type="catalytic activity">
    <reaction evidence="6">
        <text>cytidine(1402) in 16S rRNA + S-adenosyl-L-methionine = 2'-O-methylcytidine(1402) in 16S rRNA + S-adenosyl-L-homocysteine + H(+)</text>
        <dbReference type="Rhea" id="RHEA:42924"/>
        <dbReference type="Rhea" id="RHEA-COMP:10285"/>
        <dbReference type="Rhea" id="RHEA-COMP:10286"/>
        <dbReference type="ChEBI" id="CHEBI:15378"/>
        <dbReference type="ChEBI" id="CHEBI:57856"/>
        <dbReference type="ChEBI" id="CHEBI:59789"/>
        <dbReference type="ChEBI" id="CHEBI:74495"/>
        <dbReference type="ChEBI" id="CHEBI:82748"/>
        <dbReference type="EC" id="2.1.1.198"/>
    </reaction>
</comment>
<comment type="subcellular location">
    <subcellularLocation>
        <location evidence="6">Cytoplasm</location>
    </subcellularLocation>
</comment>
<keyword evidence="5 6" id="KW-0949">S-adenosyl-L-methionine</keyword>
<dbReference type="HAMAP" id="MF_01877">
    <property type="entry name" value="16SrRNA_methyltr_I"/>
    <property type="match status" value="1"/>
</dbReference>
<dbReference type="PANTHER" id="PTHR46111:SF1">
    <property type="entry name" value="RIBOSOMAL RNA SMALL SUBUNIT METHYLTRANSFERASE I"/>
    <property type="match status" value="1"/>
</dbReference>